<name>A0A7J7IH75_9RHOD</name>
<feature type="region of interest" description="Disordered" evidence="1">
    <location>
        <begin position="189"/>
        <end position="233"/>
    </location>
</feature>
<protein>
    <recommendedName>
        <fullName evidence="2">SCP domain-containing protein</fullName>
    </recommendedName>
</protein>
<dbReference type="AlphaFoldDB" id="A0A7J7IH75"/>
<dbReference type="Proteomes" id="UP000530660">
    <property type="component" value="Unassembled WGS sequence"/>
</dbReference>
<reference evidence="3 4" key="1">
    <citation type="journal article" date="2020" name="J. Phycol.">
        <title>Comparative genome analysis reveals Cyanidiococcus gen. nov., a new extremophilic red algal genus sister to Cyanidioschyzon (Cyanidioschyzonaceae, Rhodophyta).</title>
        <authorList>
            <person name="Liu S.-L."/>
            <person name="Chiang Y.-R."/>
            <person name="Yoon H.S."/>
            <person name="Fu H.-Y."/>
        </authorList>
    </citation>
    <scope>NUCLEOTIDE SEQUENCE [LARGE SCALE GENOMIC DNA]</scope>
    <source>
        <strain evidence="3 4">THAL066</strain>
    </source>
</reference>
<dbReference type="InterPro" id="IPR014044">
    <property type="entry name" value="CAP_dom"/>
</dbReference>
<dbReference type="InterPro" id="IPR035940">
    <property type="entry name" value="CAP_sf"/>
</dbReference>
<evidence type="ECO:0000259" key="2">
    <source>
        <dbReference type="Pfam" id="PF00188"/>
    </source>
</evidence>
<evidence type="ECO:0000313" key="3">
    <source>
        <dbReference type="EMBL" id="KAF6002445.1"/>
    </source>
</evidence>
<feature type="region of interest" description="Disordered" evidence="1">
    <location>
        <begin position="143"/>
        <end position="164"/>
    </location>
</feature>
<feature type="domain" description="SCP" evidence="2">
    <location>
        <begin position="241"/>
        <end position="351"/>
    </location>
</feature>
<dbReference type="SUPFAM" id="SSF55797">
    <property type="entry name" value="PR-1-like"/>
    <property type="match status" value="1"/>
</dbReference>
<feature type="compositionally biased region" description="Low complexity" evidence="1">
    <location>
        <begin position="143"/>
        <end position="162"/>
    </location>
</feature>
<evidence type="ECO:0000256" key="1">
    <source>
        <dbReference type="SAM" id="MobiDB-lite"/>
    </source>
</evidence>
<dbReference type="OrthoDB" id="568194at2759"/>
<dbReference type="CDD" id="cd05379">
    <property type="entry name" value="CAP_bacterial"/>
    <property type="match status" value="1"/>
</dbReference>
<dbReference type="EMBL" id="VWRR01000010">
    <property type="protein sequence ID" value="KAF6002445.1"/>
    <property type="molecule type" value="Genomic_DNA"/>
</dbReference>
<comment type="caution">
    <text evidence="3">The sequence shown here is derived from an EMBL/GenBank/DDBJ whole genome shotgun (WGS) entry which is preliminary data.</text>
</comment>
<dbReference type="PANTHER" id="PTHR31157">
    <property type="entry name" value="SCP DOMAIN-CONTAINING PROTEIN"/>
    <property type="match status" value="1"/>
</dbReference>
<dbReference type="PANTHER" id="PTHR31157:SF30">
    <property type="entry name" value="SCP DOMAIN-CONTAINING PROTEIN"/>
    <property type="match status" value="1"/>
</dbReference>
<dbReference type="Pfam" id="PF00188">
    <property type="entry name" value="CAP"/>
    <property type="match status" value="1"/>
</dbReference>
<gene>
    <name evidence="3" type="ORF">F1559_002392</name>
</gene>
<sequence length="361" mass="38344">MLVSMAAAFSIEDVLHVQELLSMRRTMEAQERKLELRFEAMAAYLAHLANATQQESESMAALTSLSMRQASIDQTAICAAECSDTSDQCHATYLSENIVGGPGVYYCCTGDFLVAGAVGCICDNGLNCQQLSHVVVTVPPVSSTATPTPTPTPTATAVVQPVTTPPPTTVPATPIIIVVLETPVPPPPFTTPSPVPAPPPSTVTTSVPEQTVTPAPPSTTSPSSAEPSPSSSLQALGLRALEYTNEFRAQNGLGPLGYNQGLYVEALAWSQYMARTGVFRDQDLSHPIVPVPAGIVFSGENVAFYTEAERVARECINLFISSPPHRANMLGDYELCSVAFAQNTAGAWYCTQCFGNIFRTP</sequence>
<feature type="compositionally biased region" description="Low complexity" evidence="1">
    <location>
        <begin position="202"/>
        <end position="213"/>
    </location>
</feature>
<feature type="compositionally biased region" description="Low complexity" evidence="1">
    <location>
        <begin position="220"/>
        <end position="232"/>
    </location>
</feature>
<keyword evidence="4" id="KW-1185">Reference proteome</keyword>
<dbReference type="Gene3D" id="3.40.33.10">
    <property type="entry name" value="CAP"/>
    <property type="match status" value="1"/>
</dbReference>
<proteinExistence type="predicted"/>
<organism evidence="3 4">
    <name type="scientific">Cyanidiococcus yangmingshanensis</name>
    <dbReference type="NCBI Taxonomy" id="2690220"/>
    <lineage>
        <taxon>Eukaryota</taxon>
        <taxon>Rhodophyta</taxon>
        <taxon>Bangiophyceae</taxon>
        <taxon>Cyanidiales</taxon>
        <taxon>Cyanidiaceae</taxon>
        <taxon>Cyanidiococcus</taxon>
    </lineage>
</organism>
<feature type="compositionally biased region" description="Pro residues" evidence="1">
    <location>
        <begin position="189"/>
        <end position="201"/>
    </location>
</feature>
<accession>A0A7J7IH75</accession>
<evidence type="ECO:0000313" key="4">
    <source>
        <dbReference type="Proteomes" id="UP000530660"/>
    </source>
</evidence>